<sequence length="339" mass="38535">MKRLKDPQHSSHQKVVATQEVLQIVEDGQRLLHFVARHGHQRLDSDAAQIIIDAQDKIARGDWSVEDEVALLVSFDCLATHVYPVTVESIKAVVPRADQTKCNKTQAEKVVAWYRRYTVATLIFLLLFQVYYLFGHDIKHNLTTAFEARTQAQLALEQATDTSERKKQLEFEQIDQRLDANYRLLQQWNRIWSLGGTLSIDLPEQKLHQFRIAFFAHVLAAEAVLTMLQNYLLPLLYGLLGAFIFVLRNLLQQIKSLTYTNAREVGFRLRLTLGSLAGMITGWLFKPDAAMEVITLSPMAIAFVAGYSIELLFALLDRIIDSVKRSLPKGERSGTNPSQ</sequence>
<reference evidence="2 3" key="1">
    <citation type="submission" date="2018-11" db="EMBL/GenBank/DDBJ databases">
        <title>Photobacterium sp. BEI247 sp. nov., a marine bacterium isolated from Yongle Blue Hole in the South China Sea.</title>
        <authorList>
            <person name="Wang X."/>
        </authorList>
    </citation>
    <scope>NUCLEOTIDE SEQUENCE [LARGE SCALE GENOMIC DNA]</scope>
    <source>
        <strain evidence="3">BEI247</strain>
    </source>
</reference>
<feature type="transmembrane region" description="Helical" evidence="1">
    <location>
        <begin position="297"/>
        <end position="316"/>
    </location>
</feature>
<accession>A0A444JVF5</accession>
<feature type="transmembrane region" description="Helical" evidence="1">
    <location>
        <begin position="267"/>
        <end position="285"/>
    </location>
</feature>
<evidence type="ECO:0000313" key="2">
    <source>
        <dbReference type="EMBL" id="RWX57059.1"/>
    </source>
</evidence>
<gene>
    <name evidence="2" type="ORF">EDI28_03190</name>
</gene>
<protein>
    <submittedName>
        <fullName evidence="2">Uncharacterized protein</fullName>
    </submittedName>
</protein>
<dbReference type="AlphaFoldDB" id="A0A444JVF5"/>
<evidence type="ECO:0000256" key="1">
    <source>
        <dbReference type="SAM" id="Phobius"/>
    </source>
</evidence>
<feature type="transmembrane region" description="Helical" evidence="1">
    <location>
        <begin position="231"/>
        <end position="247"/>
    </location>
</feature>
<keyword evidence="3" id="KW-1185">Reference proteome</keyword>
<keyword evidence="1" id="KW-0812">Transmembrane</keyword>
<organism evidence="2 3">
    <name type="scientific">Photobacterium chitinilyticum</name>
    <dbReference type="NCBI Taxonomy" id="2485123"/>
    <lineage>
        <taxon>Bacteria</taxon>
        <taxon>Pseudomonadati</taxon>
        <taxon>Pseudomonadota</taxon>
        <taxon>Gammaproteobacteria</taxon>
        <taxon>Vibrionales</taxon>
        <taxon>Vibrionaceae</taxon>
        <taxon>Photobacterium</taxon>
    </lineage>
</organism>
<dbReference type="OrthoDB" id="112250at2"/>
<evidence type="ECO:0000313" key="3">
    <source>
        <dbReference type="Proteomes" id="UP000287563"/>
    </source>
</evidence>
<proteinExistence type="predicted"/>
<dbReference type="EMBL" id="RJLM01000001">
    <property type="protein sequence ID" value="RWX57059.1"/>
    <property type="molecule type" value="Genomic_DNA"/>
</dbReference>
<dbReference type="Proteomes" id="UP000287563">
    <property type="component" value="Unassembled WGS sequence"/>
</dbReference>
<name>A0A444JVF5_9GAMM</name>
<keyword evidence="1" id="KW-1133">Transmembrane helix</keyword>
<dbReference type="RefSeq" id="WP_128782373.1">
    <property type="nucleotide sequence ID" value="NZ_RJLM01000001.1"/>
</dbReference>
<keyword evidence="1" id="KW-0472">Membrane</keyword>
<comment type="caution">
    <text evidence="2">The sequence shown here is derived from an EMBL/GenBank/DDBJ whole genome shotgun (WGS) entry which is preliminary data.</text>
</comment>
<feature type="transmembrane region" description="Helical" evidence="1">
    <location>
        <begin position="117"/>
        <end position="134"/>
    </location>
</feature>